<comment type="pathway">
    <text evidence="1">Cofactor biosynthesis; molybdopterin biosynthesis.</text>
</comment>
<comment type="similarity">
    <text evidence="2">Belongs to the HesA/MoeB/ThiF family.</text>
</comment>
<evidence type="ECO:0000256" key="12">
    <source>
        <dbReference type="ARBA" id="ARBA00075328"/>
    </source>
</evidence>
<keyword evidence="3 15" id="KW-0808">Transferase</keyword>
<dbReference type="PANTHER" id="PTHR10953">
    <property type="entry name" value="UBIQUITIN-ACTIVATING ENZYME E1"/>
    <property type="match status" value="1"/>
</dbReference>
<comment type="subunit">
    <text evidence="8">Homodimer. Forms a stable heterotetrameric complex of 2 MoeB and 2 MoaD during adenylation of MoaD.</text>
</comment>
<evidence type="ECO:0000256" key="5">
    <source>
        <dbReference type="ARBA" id="ARBA00022840"/>
    </source>
</evidence>
<comment type="function">
    <text evidence="7">Catalyzes the adenylation by ATP of the carboxyl group of the C-terminal glycine of sulfur carrier protein MoaD.</text>
</comment>
<dbReference type="GO" id="GO:0004792">
    <property type="term" value="F:thiosulfate-cyanide sulfurtransferase activity"/>
    <property type="evidence" value="ECO:0007669"/>
    <property type="project" value="TreeGrafter"/>
</dbReference>
<dbReference type="GO" id="GO:0006777">
    <property type="term" value="P:Mo-molybdopterin cofactor biosynthetic process"/>
    <property type="evidence" value="ECO:0007669"/>
    <property type="project" value="InterPro"/>
</dbReference>
<evidence type="ECO:0000256" key="9">
    <source>
        <dbReference type="ARBA" id="ARBA00066884"/>
    </source>
</evidence>
<reference evidence="15 16" key="1">
    <citation type="submission" date="2017-02" db="EMBL/GenBank/DDBJ databases">
        <title>Complete genome sequence of the drought resistance-promoting endophyte Pantoea alhagi LTYR-11Z.</title>
        <authorList>
            <person name="Zhang L."/>
        </authorList>
    </citation>
    <scope>NUCLEOTIDE SEQUENCE [LARGE SCALE GENOMIC DNA]</scope>
    <source>
        <strain evidence="15 16">LTYR-11Z</strain>
    </source>
</reference>
<evidence type="ECO:0000256" key="3">
    <source>
        <dbReference type="ARBA" id="ARBA00022679"/>
    </source>
</evidence>
<dbReference type="GO" id="GO:0005524">
    <property type="term" value="F:ATP binding"/>
    <property type="evidence" value="ECO:0007669"/>
    <property type="project" value="UniProtKB-KW"/>
</dbReference>
<evidence type="ECO:0000256" key="10">
    <source>
        <dbReference type="ARBA" id="ARBA00073635"/>
    </source>
</evidence>
<evidence type="ECO:0000256" key="1">
    <source>
        <dbReference type="ARBA" id="ARBA00005046"/>
    </source>
</evidence>
<dbReference type="CDD" id="cd00757">
    <property type="entry name" value="ThiF_MoeB_HesA_family"/>
    <property type="match status" value="1"/>
</dbReference>
<dbReference type="NCBIfam" id="TIGR02355">
    <property type="entry name" value="moeB"/>
    <property type="match status" value="1"/>
</dbReference>
<dbReference type="NCBIfam" id="NF004281">
    <property type="entry name" value="PRK05690.1"/>
    <property type="match status" value="1"/>
</dbReference>
<evidence type="ECO:0000256" key="8">
    <source>
        <dbReference type="ARBA" id="ARBA00063809"/>
    </source>
</evidence>
<evidence type="ECO:0000256" key="13">
    <source>
        <dbReference type="ARBA" id="ARBA00078531"/>
    </source>
</evidence>
<dbReference type="AlphaFoldDB" id="A0A1W6B0L9"/>
<dbReference type="FunFam" id="3.40.50.720:FF:000033">
    <property type="entry name" value="Adenylyltransferase and sulfurtransferase MOCS3"/>
    <property type="match status" value="1"/>
</dbReference>
<dbReference type="GO" id="GO:0008146">
    <property type="term" value="F:sulfotransferase activity"/>
    <property type="evidence" value="ECO:0007669"/>
    <property type="project" value="TreeGrafter"/>
</dbReference>
<protein>
    <recommendedName>
        <fullName evidence="10">Molybdopterin-synthase adenylyltransferase</fullName>
        <ecNumber evidence="9">2.7.7.80</ecNumber>
    </recommendedName>
    <alternativeName>
        <fullName evidence="13">MoaD protein adenylase</fullName>
    </alternativeName>
    <alternativeName>
        <fullName evidence="11">Molybdopterin-converting factor subunit 1 adenylase</fullName>
    </alternativeName>
    <alternativeName>
        <fullName evidence="12">Sulfur carrier protein MoaD adenylyltransferase</fullName>
    </alternativeName>
</protein>
<dbReference type="RefSeq" id="WP_085067478.1">
    <property type="nucleotide sequence ID" value="NZ_CP019706.1"/>
</dbReference>
<gene>
    <name evidence="15" type="ORF">B1H58_00510</name>
</gene>
<dbReference type="Gene3D" id="3.40.50.720">
    <property type="entry name" value="NAD(P)-binding Rossmann-like Domain"/>
    <property type="match status" value="1"/>
</dbReference>
<evidence type="ECO:0000259" key="14">
    <source>
        <dbReference type="Pfam" id="PF00899"/>
    </source>
</evidence>
<dbReference type="EC" id="2.7.7.80" evidence="9"/>
<dbReference type="GO" id="GO:0008641">
    <property type="term" value="F:ubiquitin-like modifier activating enzyme activity"/>
    <property type="evidence" value="ECO:0007669"/>
    <property type="project" value="InterPro"/>
</dbReference>
<evidence type="ECO:0000256" key="7">
    <source>
        <dbReference type="ARBA" id="ARBA00055169"/>
    </source>
</evidence>
<dbReference type="InterPro" id="IPR035985">
    <property type="entry name" value="Ubiquitin-activating_enz"/>
</dbReference>
<evidence type="ECO:0000313" key="16">
    <source>
        <dbReference type="Proteomes" id="UP000192900"/>
    </source>
</evidence>
<evidence type="ECO:0000256" key="4">
    <source>
        <dbReference type="ARBA" id="ARBA00022741"/>
    </source>
</evidence>
<dbReference type="PANTHER" id="PTHR10953:SF194">
    <property type="entry name" value="MOLYBDOPTERIN-SYNTHASE ADENYLYLTRANSFERASE"/>
    <property type="match status" value="1"/>
</dbReference>
<name>A0A1W6B0L9_9GAMM</name>
<evidence type="ECO:0000256" key="2">
    <source>
        <dbReference type="ARBA" id="ARBA00009919"/>
    </source>
</evidence>
<sequence length="254" mass="27594">MLPELSDSETLRYNRQIVLRGFDFDGQERLKASSALVVGLGGLGCAASPYLASAGIGTLTLLDFDVVSLSNLQRQVLHSDAEIGEAKVESARRRLAQINPLTQLRTVNARLDDEALDALVAQHQVVLDCSDNVATREQLNRLCWQRRIPLVSGAAIRMEGQISVFSWQDETLPCYRCISRLFGSDTLSCVEAGVMAPLVGVIGSLQAMEAIRLLTHYGAAASGKLLMYDAMTLQFREMKVAKDPACEVCGTASC</sequence>
<evidence type="ECO:0000256" key="6">
    <source>
        <dbReference type="ARBA" id="ARBA00052218"/>
    </source>
</evidence>
<dbReference type="Pfam" id="PF00899">
    <property type="entry name" value="ThiF"/>
    <property type="match status" value="1"/>
</dbReference>
<dbReference type="KEGG" id="palh:B1H58_00510"/>
<accession>A0A1W6B0L9</accession>
<proteinExistence type="inferred from homology"/>
<dbReference type="Proteomes" id="UP000192900">
    <property type="component" value="Chromosome"/>
</dbReference>
<dbReference type="OrthoDB" id="9804286at2"/>
<keyword evidence="16" id="KW-1185">Reference proteome</keyword>
<dbReference type="GO" id="GO:0061605">
    <property type="term" value="F:molybdopterin-synthase adenylyltransferase activity"/>
    <property type="evidence" value="ECO:0007669"/>
    <property type="project" value="UniProtKB-EC"/>
</dbReference>
<dbReference type="STRING" id="1891675.B1H58_00510"/>
<dbReference type="GO" id="GO:0005829">
    <property type="term" value="C:cytosol"/>
    <property type="evidence" value="ECO:0007669"/>
    <property type="project" value="TreeGrafter"/>
</dbReference>
<dbReference type="EMBL" id="CP019706">
    <property type="protein sequence ID" value="ARJ40623.1"/>
    <property type="molecule type" value="Genomic_DNA"/>
</dbReference>
<keyword evidence="15" id="KW-0548">Nucleotidyltransferase</keyword>
<dbReference type="InterPro" id="IPR012730">
    <property type="entry name" value="Mopterin_Synthase_Sase_MoeB"/>
</dbReference>
<keyword evidence="4" id="KW-0547">Nucleotide-binding</keyword>
<dbReference type="InterPro" id="IPR045886">
    <property type="entry name" value="ThiF/MoeB/HesA"/>
</dbReference>
<keyword evidence="5" id="KW-0067">ATP-binding</keyword>
<evidence type="ECO:0000256" key="11">
    <source>
        <dbReference type="ARBA" id="ARBA00075110"/>
    </source>
</evidence>
<organism evidence="15 16">
    <name type="scientific">Pantoea alhagi</name>
    <dbReference type="NCBI Taxonomy" id="1891675"/>
    <lineage>
        <taxon>Bacteria</taxon>
        <taxon>Pseudomonadati</taxon>
        <taxon>Pseudomonadota</taxon>
        <taxon>Gammaproteobacteria</taxon>
        <taxon>Enterobacterales</taxon>
        <taxon>Erwiniaceae</taxon>
        <taxon>Pantoea</taxon>
    </lineage>
</organism>
<dbReference type="InterPro" id="IPR000594">
    <property type="entry name" value="ThiF_NAD_FAD-bd"/>
</dbReference>
<comment type="catalytic activity">
    <reaction evidence="6">
        <text>[molybdopterin-synthase sulfur-carrier protein]-C-terminal Gly-Gly + ATP + H(+) = [molybdopterin-synthase sulfur-carrier protein]-C-terminal Gly-Gly-AMP + diphosphate</text>
        <dbReference type="Rhea" id="RHEA:43616"/>
        <dbReference type="Rhea" id="RHEA-COMP:12159"/>
        <dbReference type="Rhea" id="RHEA-COMP:12202"/>
        <dbReference type="ChEBI" id="CHEBI:15378"/>
        <dbReference type="ChEBI" id="CHEBI:30616"/>
        <dbReference type="ChEBI" id="CHEBI:33019"/>
        <dbReference type="ChEBI" id="CHEBI:90618"/>
        <dbReference type="ChEBI" id="CHEBI:90778"/>
        <dbReference type="EC" id="2.7.7.80"/>
    </reaction>
</comment>
<feature type="domain" description="THIF-type NAD/FAD binding fold" evidence="14">
    <location>
        <begin position="13"/>
        <end position="248"/>
    </location>
</feature>
<dbReference type="SUPFAM" id="SSF69572">
    <property type="entry name" value="Activating enzymes of the ubiquitin-like proteins"/>
    <property type="match status" value="1"/>
</dbReference>
<evidence type="ECO:0000313" key="15">
    <source>
        <dbReference type="EMBL" id="ARJ40623.1"/>
    </source>
</evidence>